<dbReference type="Gene3D" id="3.20.20.80">
    <property type="entry name" value="Glycosidases"/>
    <property type="match status" value="1"/>
</dbReference>
<comment type="function">
    <text evidence="13">Glucosidase involved in the degradation of cellulosic biomass. Active on lichenan.</text>
</comment>
<dbReference type="GO" id="GO:0005576">
    <property type="term" value="C:extracellular region"/>
    <property type="evidence" value="ECO:0007669"/>
    <property type="project" value="TreeGrafter"/>
</dbReference>
<accession>A0A0C3AQ76</accession>
<feature type="compositionally biased region" description="Low complexity" evidence="16">
    <location>
        <begin position="82"/>
        <end position="93"/>
    </location>
</feature>
<comment type="catalytic activity">
    <reaction evidence="12">
        <text>Successive hydrolysis of beta-D-glucose units from the non-reducing ends of (1-&gt;3)-beta-D-glucans, releasing alpha-glucose.</text>
        <dbReference type="EC" id="3.2.1.58"/>
    </reaction>
</comment>
<comment type="similarity">
    <text evidence="2">Belongs to the glycosyl hydrolase 5 (cellulase A) family.</text>
</comment>
<evidence type="ECO:0000256" key="4">
    <source>
        <dbReference type="ARBA" id="ARBA00022692"/>
    </source>
</evidence>
<dbReference type="HOGENOM" id="CLU_004624_6_1_1"/>
<dbReference type="EC" id="3.2.1.58" evidence="14"/>
<dbReference type="Proteomes" id="UP000054097">
    <property type="component" value="Unassembled WGS sequence"/>
</dbReference>
<keyword evidence="6" id="KW-0735">Signal-anchor</keyword>
<keyword evidence="5 19" id="KW-0378">Hydrolase</keyword>
<reference evidence="20" key="2">
    <citation type="submission" date="2015-01" db="EMBL/GenBank/DDBJ databases">
        <title>Evolutionary Origins and Diversification of the Mycorrhizal Mutualists.</title>
        <authorList>
            <consortium name="DOE Joint Genome Institute"/>
            <consortium name="Mycorrhizal Genomics Consortium"/>
            <person name="Kohler A."/>
            <person name="Kuo A."/>
            <person name="Nagy L.G."/>
            <person name="Floudas D."/>
            <person name="Copeland A."/>
            <person name="Barry K.W."/>
            <person name="Cichocki N."/>
            <person name="Veneault-Fourrey C."/>
            <person name="LaButti K."/>
            <person name="Lindquist E.A."/>
            <person name="Lipzen A."/>
            <person name="Lundell T."/>
            <person name="Morin E."/>
            <person name="Murat C."/>
            <person name="Riley R."/>
            <person name="Ohm R."/>
            <person name="Sun H."/>
            <person name="Tunlid A."/>
            <person name="Henrissat B."/>
            <person name="Grigoriev I.V."/>
            <person name="Hibbett D.S."/>
            <person name="Martin F."/>
        </authorList>
    </citation>
    <scope>NUCLEOTIDE SEQUENCE [LARGE SCALE GENOMIC DNA]</scope>
    <source>
        <strain evidence="20">MAFF 305830</strain>
    </source>
</reference>
<feature type="compositionally biased region" description="Polar residues" evidence="16">
    <location>
        <begin position="17"/>
        <end position="29"/>
    </location>
</feature>
<dbReference type="InterPro" id="IPR001547">
    <property type="entry name" value="Glyco_hydro_5"/>
</dbReference>
<dbReference type="GO" id="GO:0071555">
    <property type="term" value="P:cell wall organization"/>
    <property type="evidence" value="ECO:0007669"/>
    <property type="project" value="UniProtKB-KW"/>
</dbReference>
<evidence type="ECO:0000256" key="2">
    <source>
        <dbReference type="ARBA" id="ARBA00005641"/>
    </source>
</evidence>
<evidence type="ECO:0000256" key="17">
    <source>
        <dbReference type="SAM" id="Phobius"/>
    </source>
</evidence>
<dbReference type="PANTHER" id="PTHR31297:SF34">
    <property type="entry name" value="GLUCAN 1,3-BETA-GLUCOSIDASE 2"/>
    <property type="match status" value="1"/>
</dbReference>
<evidence type="ECO:0000256" key="12">
    <source>
        <dbReference type="ARBA" id="ARBA00036824"/>
    </source>
</evidence>
<dbReference type="GO" id="GO:0005886">
    <property type="term" value="C:plasma membrane"/>
    <property type="evidence" value="ECO:0007669"/>
    <property type="project" value="UniProtKB-SubCell"/>
</dbReference>
<keyword evidence="20" id="KW-1185">Reference proteome</keyword>
<name>A0A0C3AQ76_SERVB</name>
<feature type="domain" description="Glycoside hydrolase family 5" evidence="18">
    <location>
        <begin position="308"/>
        <end position="464"/>
    </location>
</feature>
<evidence type="ECO:0000256" key="7">
    <source>
        <dbReference type="ARBA" id="ARBA00022989"/>
    </source>
</evidence>
<evidence type="ECO:0000256" key="11">
    <source>
        <dbReference type="ARBA" id="ARBA00023316"/>
    </source>
</evidence>
<dbReference type="OrthoDB" id="62120at2759"/>
<dbReference type="GO" id="GO:0004338">
    <property type="term" value="F:glucan exo-1,3-beta-glucosidase activity"/>
    <property type="evidence" value="ECO:0007669"/>
    <property type="project" value="UniProtKB-EC"/>
</dbReference>
<evidence type="ECO:0000256" key="9">
    <source>
        <dbReference type="ARBA" id="ARBA00023180"/>
    </source>
</evidence>
<evidence type="ECO:0000256" key="15">
    <source>
        <dbReference type="ARBA" id="ARBA00041260"/>
    </source>
</evidence>
<keyword evidence="10" id="KW-0326">Glycosidase</keyword>
<evidence type="ECO:0000313" key="20">
    <source>
        <dbReference type="Proteomes" id="UP000054097"/>
    </source>
</evidence>
<dbReference type="AlphaFoldDB" id="A0A0C3AQ76"/>
<evidence type="ECO:0000256" key="10">
    <source>
        <dbReference type="ARBA" id="ARBA00023295"/>
    </source>
</evidence>
<keyword evidence="11" id="KW-0961">Cell wall biogenesis/degradation</keyword>
<comment type="subcellular location">
    <subcellularLocation>
        <location evidence="1">Cell membrane</location>
        <topology evidence="1">Single-pass type II membrane protein</topology>
    </subcellularLocation>
</comment>
<proteinExistence type="inferred from homology"/>
<feature type="region of interest" description="Disordered" evidence="16">
    <location>
        <begin position="1"/>
        <end position="135"/>
    </location>
</feature>
<dbReference type="PANTHER" id="PTHR31297">
    <property type="entry name" value="GLUCAN ENDO-1,6-BETA-GLUCOSIDASE B"/>
    <property type="match status" value="1"/>
</dbReference>
<keyword evidence="8 17" id="KW-0472">Membrane</keyword>
<evidence type="ECO:0000256" key="14">
    <source>
        <dbReference type="ARBA" id="ARBA00038929"/>
    </source>
</evidence>
<evidence type="ECO:0000256" key="13">
    <source>
        <dbReference type="ARBA" id="ARBA00037126"/>
    </source>
</evidence>
<reference evidence="19 20" key="1">
    <citation type="submission" date="2014-04" db="EMBL/GenBank/DDBJ databases">
        <authorList>
            <consortium name="DOE Joint Genome Institute"/>
            <person name="Kuo A."/>
            <person name="Zuccaro A."/>
            <person name="Kohler A."/>
            <person name="Nagy L.G."/>
            <person name="Floudas D."/>
            <person name="Copeland A."/>
            <person name="Barry K.W."/>
            <person name="Cichocki N."/>
            <person name="Veneault-Fourrey C."/>
            <person name="LaButti K."/>
            <person name="Lindquist E.A."/>
            <person name="Lipzen A."/>
            <person name="Lundell T."/>
            <person name="Morin E."/>
            <person name="Murat C."/>
            <person name="Sun H."/>
            <person name="Tunlid A."/>
            <person name="Henrissat B."/>
            <person name="Grigoriev I.V."/>
            <person name="Hibbett D.S."/>
            <person name="Martin F."/>
            <person name="Nordberg H.P."/>
            <person name="Cantor M.N."/>
            <person name="Hua S.X."/>
        </authorList>
    </citation>
    <scope>NUCLEOTIDE SEQUENCE [LARGE SCALE GENOMIC DNA]</scope>
    <source>
        <strain evidence="19 20">MAFF 305830</strain>
    </source>
</reference>
<keyword evidence="4 17" id="KW-0812">Transmembrane</keyword>
<evidence type="ECO:0000256" key="16">
    <source>
        <dbReference type="SAM" id="MobiDB-lite"/>
    </source>
</evidence>
<evidence type="ECO:0000313" key="19">
    <source>
        <dbReference type="EMBL" id="KIM21416.1"/>
    </source>
</evidence>
<keyword evidence="9" id="KW-0325">Glycoprotein</keyword>
<dbReference type="GO" id="GO:0009251">
    <property type="term" value="P:glucan catabolic process"/>
    <property type="evidence" value="ECO:0007669"/>
    <property type="project" value="TreeGrafter"/>
</dbReference>
<evidence type="ECO:0000256" key="8">
    <source>
        <dbReference type="ARBA" id="ARBA00023136"/>
    </source>
</evidence>
<gene>
    <name evidence="19" type="ORF">M408DRAFT_304520</name>
</gene>
<organism evidence="19 20">
    <name type="scientific">Serendipita vermifera MAFF 305830</name>
    <dbReference type="NCBI Taxonomy" id="933852"/>
    <lineage>
        <taxon>Eukaryota</taxon>
        <taxon>Fungi</taxon>
        <taxon>Dikarya</taxon>
        <taxon>Basidiomycota</taxon>
        <taxon>Agaricomycotina</taxon>
        <taxon>Agaricomycetes</taxon>
        <taxon>Sebacinales</taxon>
        <taxon>Serendipitaceae</taxon>
        <taxon>Serendipita</taxon>
    </lineage>
</organism>
<dbReference type="EMBL" id="KN824384">
    <property type="protein sequence ID" value="KIM21416.1"/>
    <property type="molecule type" value="Genomic_DNA"/>
</dbReference>
<dbReference type="InterPro" id="IPR017853">
    <property type="entry name" value="GH"/>
</dbReference>
<dbReference type="SUPFAM" id="SSF51445">
    <property type="entry name" value="(Trans)glycosidases"/>
    <property type="match status" value="1"/>
</dbReference>
<dbReference type="GO" id="GO:0009986">
    <property type="term" value="C:cell surface"/>
    <property type="evidence" value="ECO:0007669"/>
    <property type="project" value="TreeGrafter"/>
</dbReference>
<evidence type="ECO:0000256" key="3">
    <source>
        <dbReference type="ARBA" id="ARBA00022475"/>
    </source>
</evidence>
<dbReference type="STRING" id="933852.A0A0C3AQ76"/>
<dbReference type="Pfam" id="PF00150">
    <property type="entry name" value="Cellulase"/>
    <property type="match status" value="1"/>
</dbReference>
<protein>
    <recommendedName>
        <fullName evidence="14">glucan 1,3-beta-glucosidase</fullName>
        <ecNumber evidence="14">3.2.1.58</ecNumber>
    </recommendedName>
    <alternativeName>
        <fullName evidence="15">Exo-1,3-beta-glucanase D</fullName>
    </alternativeName>
</protein>
<evidence type="ECO:0000256" key="5">
    <source>
        <dbReference type="ARBA" id="ARBA00022801"/>
    </source>
</evidence>
<keyword evidence="7 17" id="KW-1133">Transmembrane helix</keyword>
<evidence type="ECO:0000259" key="18">
    <source>
        <dbReference type="Pfam" id="PF00150"/>
    </source>
</evidence>
<evidence type="ECO:0000256" key="1">
    <source>
        <dbReference type="ARBA" id="ARBA00004401"/>
    </source>
</evidence>
<keyword evidence="3" id="KW-1003">Cell membrane</keyword>
<feature type="transmembrane region" description="Helical" evidence="17">
    <location>
        <begin position="151"/>
        <end position="175"/>
    </location>
</feature>
<evidence type="ECO:0000256" key="6">
    <source>
        <dbReference type="ARBA" id="ARBA00022968"/>
    </source>
</evidence>
<sequence>MSHSQVPYDPSVDMSHPNHSAPNLGTPQITAHDVDDPVVYQPPPRSTSGQPPSGNMAGIGLSGGAAGSSDFGPPVPHFLNADTRNSTYSSSSLGRRRRSIAALRDSTYSAGPPVPYKDDPMGRMSGSGPRDMSEKQELYEAPRAKTKRKGVLWFTICCVLIAVLAAIIIPVYFFVIKKSGGSGSGSGSSCTTTGGGQGVLTTGGDGSIVTKSDGPTFIYNNTFGEYWVYDVNNPLNNSARAQSYTPPLSRPWRFGVDKIYGVNLGGWLNLESFISPALYEPFFPRAVDKWTLCEQIMARDGNLDAIANHYATFIVEEDFAQIAAAGLNWVRIPIAFWAIETYPGEPFLAKTSWTYFLKAIEWARKYGIRINLDFHAVPGSQNGWNHSGKLGDMNFLNGVMGVANAQRTLDYIRIMAEFISQPEYKDVIPFFGILNEPQGGTLTKEAMRAFYAEAYKIIRTAGGSGQGNGPVISIHESFFGLGDWVGFLPGADRLAMDSHPYLVFGSFAAGELADFASAPCGNWGDLFGSSMSAFGITAAGEWSHAINDCGLYINAVGRGTRYEGTFPGFTAVLGDCARWNDYTTWTPATKSGLRDLSASTMDVLGDWFFWTWHIGESLATGKVEAPFWSYKLAIQEGWAVTDPRTNLSGAQIGQGVVDAIAEVPSLASFNWPPAAIGGFPNAAVLPTYTATGPVPTLPVPSQPQATPAPTGTTDFGTGWNNAADSGLMHVPIPGCAYPNAWDANNAAVPNC</sequence>
<dbReference type="InterPro" id="IPR050386">
    <property type="entry name" value="Glycosyl_hydrolase_5"/>
</dbReference>